<dbReference type="GO" id="GO:0051539">
    <property type="term" value="F:4 iron, 4 sulfur cluster binding"/>
    <property type="evidence" value="ECO:0007669"/>
    <property type="project" value="UniProtKB-KW"/>
</dbReference>
<feature type="domain" description="4Fe-4S ferredoxin-type" evidence="8">
    <location>
        <begin position="1"/>
        <end position="30"/>
    </location>
</feature>
<keyword evidence="2" id="KW-0813">Transport</keyword>
<reference evidence="10" key="1">
    <citation type="submission" date="2015-05" db="EMBL/GenBank/DDBJ databases">
        <authorList>
            <person name="Manzano-Marin A."/>
        </authorList>
    </citation>
    <scope>NUCLEOTIDE SEQUENCE [LARGE SCALE GENOMIC DNA]</scope>
    <source>
        <strain evidence="10">officinalis</strain>
    </source>
</reference>
<name>A0A0M6W8J3_9GAMM</name>
<dbReference type="EMBL" id="CVRF01000002">
    <property type="protein sequence ID" value="CRK85716.1"/>
    <property type="molecule type" value="Genomic_DNA"/>
</dbReference>
<keyword evidence="5" id="KW-0249">Electron transport</keyword>
<dbReference type="AlphaFoldDB" id="A0A0M6W8J3"/>
<evidence type="ECO:0000313" key="10">
    <source>
        <dbReference type="Proteomes" id="UP000242301"/>
    </source>
</evidence>
<protein>
    <submittedName>
        <fullName evidence="9">Uncharacterized ferredoxin-like protein YfhL</fullName>
    </submittedName>
</protein>
<dbReference type="SUPFAM" id="SSF54862">
    <property type="entry name" value="4Fe-4S ferredoxins"/>
    <property type="match status" value="1"/>
</dbReference>
<dbReference type="Proteomes" id="UP000242301">
    <property type="component" value="Unassembled WGS sequence"/>
</dbReference>
<keyword evidence="3" id="KW-0004">4Fe-4S</keyword>
<keyword evidence="4" id="KW-0479">Metal-binding</keyword>
<proteinExistence type="predicted"/>
<gene>
    <name evidence="9" type="primary">yfhL</name>
    <name evidence="9" type="ORF">SOFFGTOCOR_0289</name>
</gene>
<evidence type="ECO:0000256" key="2">
    <source>
        <dbReference type="ARBA" id="ARBA00022448"/>
    </source>
</evidence>
<evidence type="ECO:0000256" key="4">
    <source>
        <dbReference type="ARBA" id="ARBA00022723"/>
    </source>
</evidence>
<organism evidence="9 10">
    <name type="scientific">Candidatus Providencia siddallii</name>
    <dbReference type="NCBI Taxonomy" id="1715285"/>
    <lineage>
        <taxon>Bacteria</taxon>
        <taxon>Pseudomonadati</taxon>
        <taxon>Pseudomonadota</taxon>
        <taxon>Gammaproteobacteria</taxon>
        <taxon>Enterobacterales</taxon>
        <taxon>Morganellaceae</taxon>
        <taxon>Providencia</taxon>
    </lineage>
</organism>
<evidence type="ECO:0000259" key="8">
    <source>
        <dbReference type="PROSITE" id="PS51379"/>
    </source>
</evidence>
<sequence length="63" mass="7157">MSLFISNNCVNCGICELECPNNAIYSLEENYAIDQKLCTECVGYYDKPNCQFVCPINNVIIRI</sequence>
<dbReference type="FunFam" id="3.30.70.20:FF:000045">
    <property type="entry name" value="Ferredoxin, 4Fe-4S"/>
    <property type="match status" value="1"/>
</dbReference>
<dbReference type="GO" id="GO:0046872">
    <property type="term" value="F:metal ion binding"/>
    <property type="evidence" value="ECO:0007669"/>
    <property type="project" value="UniProtKB-KW"/>
</dbReference>
<dbReference type="InterPro" id="IPR017900">
    <property type="entry name" value="4Fe4S_Fe_S_CS"/>
</dbReference>
<evidence type="ECO:0000256" key="1">
    <source>
        <dbReference type="ARBA" id="ARBA00001966"/>
    </source>
</evidence>
<dbReference type="Pfam" id="PF00037">
    <property type="entry name" value="Fer4"/>
    <property type="match status" value="1"/>
</dbReference>
<keyword evidence="10" id="KW-1185">Reference proteome</keyword>
<dbReference type="Gene3D" id="3.30.70.20">
    <property type="match status" value="1"/>
</dbReference>
<keyword evidence="6" id="KW-0408">Iron</keyword>
<accession>A0A0M6W8J3</accession>
<evidence type="ECO:0000256" key="5">
    <source>
        <dbReference type="ARBA" id="ARBA00022982"/>
    </source>
</evidence>
<dbReference type="PROSITE" id="PS51379">
    <property type="entry name" value="4FE4S_FER_2"/>
    <property type="match status" value="1"/>
</dbReference>
<evidence type="ECO:0000256" key="3">
    <source>
        <dbReference type="ARBA" id="ARBA00022485"/>
    </source>
</evidence>
<evidence type="ECO:0000256" key="6">
    <source>
        <dbReference type="ARBA" id="ARBA00023004"/>
    </source>
</evidence>
<dbReference type="PROSITE" id="PS00198">
    <property type="entry name" value="4FE4S_FER_1"/>
    <property type="match status" value="1"/>
</dbReference>
<dbReference type="NCBIfam" id="NF033683">
    <property type="entry name" value="di_4Fe-4S_YfhL"/>
    <property type="match status" value="1"/>
</dbReference>
<evidence type="ECO:0000256" key="7">
    <source>
        <dbReference type="ARBA" id="ARBA00023014"/>
    </source>
</evidence>
<dbReference type="STRING" id="1715285.SOFFGTOCOR_0289"/>
<dbReference type="InterPro" id="IPR047927">
    <property type="entry name" value="YfhL-like"/>
</dbReference>
<evidence type="ECO:0000313" key="9">
    <source>
        <dbReference type="EMBL" id="CRK85716.1"/>
    </source>
</evidence>
<comment type="cofactor">
    <cofactor evidence="1">
        <name>[4Fe-4S] cluster</name>
        <dbReference type="ChEBI" id="CHEBI:49883"/>
    </cofactor>
</comment>
<keyword evidence="7" id="KW-0411">Iron-sulfur</keyword>
<dbReference type="InterPro" id="IPR017896">
    <property type="entry name" value="4Fe4S_Fe-S-bd"/>
</dbReference>